<feature type="region of interest" description="Disordered" evidence="1">
    <location>
        <begin position="319"/>
        <end position="369"/>
    </location>
</feature>
<evidence type="ECO:0000256" key="1">
    <source>
        <dbReference type="SAM" id="MobiDB-lite"/>
    </source>
</evidence>
<accession>A0A8T2UA06</accession>
<reference evidence="2" key="1">
    <citation type="submission" date="2021-08" db="EMBL/GenBank/DDBJ databases">
        <title>WGS assembly of Ceratopteris richardii.</title>
        <authorList>
            <person name="Marchant D.B."/>
            <person name="Chen G."/>
            <person name="Jenkins J."/>
            <person name="Shu S."/>
            <person name="Leebens-Mack J."/>
            <person name="Grimwood J."/>
            <person name="Schmutz J."/>
            <person name="Soltis P."/>
            <person name="Soltis D."/>
            <person name="Chen Z.-H."/>
        </authorList>
    </citation>
    <scope>NUCLEOTIDE SEQUENCE</scope>
    <source>
        <strain evidence="2">Whitten #5841</strain>
        <tissue evidence="2">Leaf</tissue>
    </source>
</reference>
<name>A0A8T2UA06_CERRI</name>
<sequence length="441" mass="49196">MPAMQLGSFITNQGLSDQETSSRSIEFEFHPDYEDPPISPKLASTDFSEHSATLEGYVYAVSSTAQSSDTYWYVDLDGVSDACTTYDQKNGEVQVRPQVDLGIHSPHQMHDESDRLRLRDRNEKRKDAEWIAEVSLKATELGKEDGGHPQLIEKWSARAEAADVVEMDDDNMPKLGIQEGNTDLCSLELDGYHLNDPGKDIDVYDDDRHLHTIPMMNNAQRGNSFGVFPHSDDSVVRKDNRARVEEEDGEDVVADHPSYCISIFKRLSSPPRPAKSAASSHICTSSSHVASLPDSQCISRRLSLKLHVLLRKARPRMASSCEMKPDEEINNQKGSSSRTHRRAARPARMQLSNETTALPTYSKSSISQEQKGVTGQEFISKSGASASILGSNVLARHAQYYTQQRARIEQTTKRTFLPYRQTLLFGSTIFLSTTAHPVLAH</sequence>
<comment type="caution">
    <text evidence="2">The sequence shown here is derived from an EMBL/GenBank/DDBJ whole genome shotgun (WGS) entry which is preliminary data.</text>
</comment>
<proteinExistence type="predicted"/>
<gene>
    <name evidence="2" type="ORF">KP509_09G098900</name>
</gene>
<protein>
    <submittedName>
        <fullName evidence="2">Uncharacterized protein</fullName>
    </submittedName>
</protein>
<keyword evidence="3" id="KW-1185">Reference proteome</keyword>
<dbReference type="EMBL" id="CM035414">
    <property type="protein sequence ID" value="KAH7430435.1"/>
    <property type="molecule type" value="Genomic_DNA"/>
</dbReference>
<evidence type="ECO:0000313" key="3">
    <source>
        <dbReference type="Proteomes" id="UP000825935"/>
    </source>
</evidence>
<organism evidence="2 3">
    <name type="scientific">Ceratopteris richardii</name>
    <name type="common">Triangle waterfern</name>
    <dbReference type="NCBI Taxonomy" id="49495"/>
    <lineage>
        <taxon>Eukaryota</taxon>
        <taxon>Viridiplantae</taxon>
        <taxon>Streptophyta</taxon>
        <taxon>Embryophyta</taxon>
        <taxon>Tracheophyta</taxon>
        <taxon>Polypodiopsida</taxon>
        <taxon>Polypodiidae</taxon>
        <taxon>Polypodiales</taxon>
        <taxon>Pteridineae</taxon>
        <taxon>Pteridaceae</taxon>
        <taxon>Parkerioideae</taxon>
        <taxon>Ceratopteris</taxon>
    </lineage>
</organism>
<evidence type="ECO:0000313" key="2">
    <source>
        <dbReference type="EMBL" id="KAH7430435.1"/>
    </source>
</evidence>
<feature type="compositionally biased region" description="Polar residues" evidence="1">
    <location>
        <begin position="350"/>
        <end position="369"/>
    </location>
</feature>
<dbReference type="Proteomes" id="UP000825935">
    <property type="component" value="Chromosome 9"/>
</dbReference>
<dbReference type="AlphaFoldDB" id="A0A8T2UA06"/>